<dbReference type="STRING" id="1458985.BJP34_35195"/>
<gene>
    <name evidence="10" type="primary">hisH</name>
    <name evidence="13" type="ORF">BJP34_35195</name>
</gene>
<comment type="catalytic activity">
    <reaction evidence="8 10">
        <text>5-[(5-phospho-1-deoxy-D-ribulos-1-ylimino)methylamino]-1-(5-phospho-beta-D-ribosyl)imidazole-4-carboxamide + L-glutamine = D-erythro-1-(imidazol-4-yl)glycerol 3-phosphate + 5-amino-1-(5-phospho-beta-D-ribosyl)imidazole-4-carboxamide + L-glutamate + H(+)</text>
        <dbReference type="Rhea" id="RHEA:24793"/>
        <dbReference type="ChEBI" id="CHEBI:15378"/>
        <dbReference type="ChEBI" id="CHEBI:29985"/>
        <dbReference type="ChEBI" id="CHEBI:58278"/>
        <dbReference type="ChEBI" id="CHEBI:58359"/>
        <dbReference type="ChEBI" id="CHEBI:58475"/>
        <dbReference type="ChEBI" id="CHEBI:58525"/>
        <dbReference type="EC" id="4.3.2.10"/>
    </reaction>
</comment>
<evidence type="ECO:0000256" key="11">
    <source>
        <dbReference type="PIRSR" id="PIRSR000495-1"/>
    </source>
</evidence>
<dbReference type="HAMAP" id="MF_00278">
    <property type="entry name" value="HisH"/>
    <property type="match status" value="1"/>
</dbReference>
<name>A0A1D8U254_9CYAN</name>
<dbReference type="NCBIfam" id="TIGR01855">
    <property type="entry name" value="IMP_synth_hisH"/>
    <property type="match status" value="1"/>
</dbReference>
<dbReference type="PANTHER" id="PTHR42701">
    <property type="entry name" value="IMIDAZOLE GLYCEROL PHOSPHATE SYNTHASE SUBUNIT HISH"/>
    <property type="match status" value="1"/>
</dbReference>
<dbReference type="Pfam" id="PF00117">
    <property type="entry name" value="GATase"/>
    <property type="match status" value="1"/>
</dbReference>
<comment type="subcellular location">
    <subcellularLocation>
        <location evidence="10">Cytoplasm</location>
    </subcellularLocation>
</comment>
<comment type="catalytic activity">
    <reaction evidence="9 10">
        <text>L-glutamine + H2O = L-glutamate + NH4(+)</text>
        <dbReference type="Rhea" id="RHEA:15889"/>
        <dbReference type="ChEBI" id="CHEBI:15377"/>
        <dbReference type="ChEBI" id="CHEBI:28938"/>
        <dbReference type="ChEBI" id="CHEBI:29985"/>
        <dbReference type="ChEBI" id="CHEBI:58359"/>
        <dbReference type="EC" id="3.5.1.2"/>
    </reaction>
</comment>
<dbReference type="GO" id="GO:0004359">
    <property type="term" value="F:glutaminase activity"/>
    <property type="evidence" value="ECO:0007669"/>
    <property type="project" value="UniProtKB-EC"/>
</dbReference>
<evidence type="ECO:0000256" key="6">
    <source>
        <dbReference type="ARBA" id="ARBA00023102"/>
    </source>
</evidence>
<keyword evidence="3 10" id="KW-0028">Amino-acid biosynthesis</keyword>
<dbReference type="PIRSF" id="PIRSF000495">
    <property type="entry name" value="Amidotransf_hisH"/>
    <property type="match status" value="1"/>
</dbReference>
<dbReference type="CDD" id="cd01748">
    <property type="entry name" value="GATase1_IGP_Synthase"/>
    <property type="match status" value="1"/>
</dbReference>
<dbReference type="EC" id="4.3.2.10" evidence="10"/>
<feature type="active site" evidence="10 11">
    <location>
        <position position="186"/>
    </location>
</feature>
<dbReference type="RefSeq" id="WP_070396347.1">
    <property type="nucleotide sequence ID" value="NZ_CP017599.1"/>
</dbReference>
<sequence length="204" mass="22234">MPEIGLIDYQAGNICSIANAFEYLGAHVIHVRSATDILQASHLVLPGVGAFGFCADRLKASGLLPAIEEWTFAMNRPILGICVGMQLFADSSDELGLHQGLGWVGGKVRKLHSSVSAIRIPHVGWNTVVFATDFGEYQSGEQADFYFDHSYAYHAPSKGQVLGTCTHGETFCAALQRDNLLAVQFHPEKSQTAGMRFLRSFLSM</sequence>
<keyword evidence="6 10" id="KW-0368">Histidine biosynthesis</keyword>
<proteinExistence type="inferred from homology"/>
<dbReference type="GO" id="GO:0000107">
    <property type="term" value="F:imidazoleglycerol-phosphate synthase activity"/>
    <property type="evidence" value="ECO:0007669"/>
    <property type="project" value="UniProtKB-UniRule"/>
</dbReference>
<protein>
    <recommendedName>
        <fullName evidence="10">Imidazole glycerol phosphate synthase subunit HisH</fullName>
        <ecNumber evidence="10">4.3.2.10</ecNumber>
    </recommendedName>
    <alternativeName>
        <fullName evidence="10">IGP synthase glutaminase subunit</fullName>
        <ecNumber evidence="10">3.5.1.2</ecNumber>
    </alternativeName>
    <alternativeName>
        <fullName evidence="10">IGP synthase subunit HisH</fullName>
    </alternativeName>
    <alternativeName>
        <fullName evidence="10">ImGP synthase subunit HisH</fullName>
        <shortName evidence="10">IGPS subunit HisH</shortName>
    </alternativeName>
</protein>
<keyword evidence="13" id="KW-0808">Transferase</keyword>
<dbReference type="SUPFAM" id="SSF52317">
    <property type="entry name" value="Class I glutamine amidotransferase-like"/>
    <property type="match status" value="1"/>
</dbReference>
<evidence type="ECO:0000256" key="1">
    <source>
        <dbReference type="ARBA" id="ARBA00005091"/>
    </source>
</evidence>
<dbReference type="GO" id="GO:0016829">
    <property type="term" value="F:lyase activity"/>
    <property type="evidence" value="ECO:0007669"/>
    <property type="project" value="UniProtKB-KW"/>
</dbReference>
<feature type="active site" evidence="10 11">
    <location>
        <position position="188"/>
    </location>
</feature>
<keyword evidence="5 10" id="KW-0315">Glutamine amidotransferase</keyword>
<dbReference type="Proteomes" id="UP000177870">
    <property type="component" value="Chromosome"/>
</dbReference>
<dbReference type="EC" id="3.5.1.2" evidence="10"/>
<feature type="active site" description="Nucleophile" evidence="10 11">
    <location>
        <position position="82"/>
    </location>
</feature>
<reference evidence="14" key="1">
    <citation type="submission" date="2016-10" db="EMBL/GenBank/DDBJ databases">
        <title>Comparative genomics uncovers the prolific and rare metabolic potential of the cyanobacterial genus Moorea.</title>
        <authorList>
            <person name="Leao T."/>
            <person name="Castelao G."/>
            <person name="Korobeynikov A."/>
            <person name="Monroe E.A."/>
            <person name="Podell S."/>
            <person name="Glukhov E."/>
            <person name="Allen E."/>
            <person name="Gerwick W.H."/>
            <person name="Gerwick L."/>
        </authorList>
    </citation>
    <scope>NUCLEOTIDE SEQUENCE [LARGE SCALE GENOMIC DNA]</scope>
    <source>
        <strain evidence="14">PAL-8-15-08-1</strain>
    </source>
</reference>
<evidence type="ECO:0000256" key="3">
    <source>
        <dbReference type="ARBA" id="ARBA00022605"/>
    </source>
</evidence>
<evidence type="ECO:0000256" key="7">
    <source>
        <dbReference type="ARBA" id="ARBA00023239"/>
    </source>
</evidence>
<comment type="pathway">
    <text evidence="1 10">Amino-acid biosynthesis; L-histidine biosynthesis; L-histidine from 5-phospho-alpha-D-ribose 1-diphosphate: step 5/9.</text>
</comment>
<dbReference type="OrthoDB" id="9807137at2"/>
<evidence type="ECO:0000256" key="8">
    <source>
        <dbReference type="ARBA" id="ARBA00047838"/>
    </source>
</evidence>
<keyword evidence="7 10" id="KW-0456">Lyase</keyword>
<dbReference type="GO" id="GO:0000105">
    <property type="term" value="P:L-histidine biosynthetic process"/>
    <property type="evidence" value="ECO:0007669"/>
    <property type="project" value="UniProtKB-UniRule"/>
</dbReference>
<evidence type="ECO:0000259" key="12">
    <source>
        <dbReference type="Pfam" id="PF00117"/>
    </source>
</evidence>
<comment type="subunit">
    <text evidence="2 10">Heterodimer of HisH and HisF.</text>
</comment>
<organism evidence="13 14">
    <name type="scientific">Moorena producens PAL-8-15-08-1</name>
    <dbReference type="NCBI Taxonomy" id="1458985"/>
    <lineage>
        <taxon>Bacteria</taxon>
        <taxon>Bacillati</taxon>
        <taxon>Cyanobacteriota</taxon>
        <taxon>Cyanophyceae</taxon>
        <taxon>Coleofasciculales</taxon>
        <taxon>Coleofasciculaceae</taxon>
        <taxon>Moorena</taxon>
    </lineage>
</organism>
<dbReference type="InterPro" id="IPR029062">
    <property type="entry name" value="Class_I_gatase-like"/>
</dbReference>
<dbReference type="UniPathway" id="UPA00031">
    <property type="reaction ID" value="UER00010"/>
</dbReference>
<feature type="domain" description="Glutamine amidotransferase" evidence="12">
    <location>
        <begin position="6"/>
        <end position="201"/>
    </location>
</feature>
<keyword evidence="4 10" id="KW-0378">Hydrolase</keyword>
<dbReference type="InterPro" id="IPR010139">
    <property type="entry name" value="Imidazole-glycPsynth_HisH"/>
</dbReference>
<evidence type="ECO:0000256" key="10">
    <source>
        <dbReference type="HAMAP-Rule" id="MF_00278"/>
    </source>
</evidence>
<dbReference type="PROSITE" id="PS51273">
    <property type="entry name" value="GATASE_TYPE_1"/>
    <property type="match status" value="1"/>
</dbReference>
<dbReference type="KEGG" id="mpro:BJP34_35195"/>
<accession>A0A1D8U254</accession>
<dbReference type="GO" id="GO:0005737">
    <property type="term" value="C:cytoplasm"/>
    <property type="evidence" value="ECO:0007669"/>
    <property type="project" value="UniProtKB-SubCell"/>
</dbReference>
<dbReference type="PANTHER" id="PTHR42701:SF1">
    <property type="entry name" value="IMIDAZOLE GLYCEROL PHOSPHATE SYNTHASE SUBUNIT HISH"/>
    <property type="match status" value="1"/>
</dbReference>
<evidence type="ECO:0000313" key="13">
    <source>
        <dbReference type="EMBL" id="AOX03981.1"/>
    </source>
</evidence>
<evidence type="ECO:0000256" key="4">
    <source>
        <dbReference type="ARBA" id="ARBA00022801"/>
    </source>
</evidence>
<dbReference type="AlphaFoldDB" id="A0A1D8U254"/>
<comment type="function">
    <text evidence="10">IGPS catalyzes the conversion of PRFAR and glutamine to IGP, AICAR and glutamate. The HisH subunit catalyzes the hydrolysis of glutamine to glutamate and ammonia as part of the synthesis of IGP and AICAR. The resulting ammonia molecule is channeled to the active site of HisF.</text>
</comment>
<dbReference type="Gene3D" id="3.40.50.880">
    <property type="match status" value="1"/>
</dbReference>
<dbReference type="InterPro" id="IPR017926">
    <property type="entry name" value="GATASE"/>
</dbReference>
<keyword evidence="10" id="KW-0963">Cytoplasm</keyword>
<evidence type="ECO:0000256" key="5">
    <source>
        <dbReference type="ARBA" id="ARBA00022962"/>
    </source>
</evidence>
<evidence type="ECO:0000256" key="2">
    <source>
        <dbReference type="ARBA" id="ARBA00011152"/>
    </source>
</evidence>
<evidence type="ECO:0000256" key="9">
    <source>
        <dbReference type="ARBA" id="ARBA00049534"/>
    </source>
</evidence>
<evidence type="ECO:0000313" key="14">
    <source>
        <dbReference type="Proteomes" id="UP000177870"/>
    </source>
</evidence>
<dbReference type="EMBL" id="CP017599">
    <property type="protein sequence ID" value="AOX03981.1"/>
    <property type="molecule type" value="Genomic_DNA"/>
</dbReference>